<dbReference type="GO" id="GO:0007166">
    <property type="term" value="P:cell surface receptor signaling pathway"/>
    <property type="evidence" value="ECO:0007669"/>
    <property type="project" value="TreeGrafter"/>
</dbReference>
<accession>A0A3P7DRM8</accession>
<evidence type="ECO:0000313" key="3">
    <source>
        <dbReference type="Proteomes" id="UP000270924"/>
    </source>
</evidence>
<protein>
    <recommendedName>
        <fullName evidence="4">LamG-like jellyroll fold domain-containing protein</fullName>
    </recommendedName>
</protein>
<sequence length="249" mass="28271">MMARQLLLLLYSFMYNFYCSEEAMKISGDINEESNLTSSRLLYHTIPEVPSDHALYLNGSIGLRLSTPVWQTFANNMRFAFTLEIWVQIEGGQPDSATIIALNDICGKERDATTWRILIGTEFNGEYGARLAISLTPELAPGPYHIRNEKAYRLDEWIQIAIAYDSHQLLFYVNGARVGKLVREFGVLYSEIRSACKKLYLATDGSRFSRDQIIGFRGYIGKLRITDRFMNHSEHPSAETPLYASSVGC</sequence>
<evidence type="ECO:0008006" key="4">
    <source>
        <dbReference type="Google" id="ProtNLM"/>
    </source>
</evidence>
<dbReference type="OrthoDB" id="5822371at2759"/>
<feature type="chain" id="PRO_5018191838" description="LamG-like jellyroll fold domain-containing protein" evidence="1">
    <location>
        <begin position="21"/>
        <end position="249"/>
    </location>
</feature>
<dbReference type="InterPro" id="IPR043543">
    <property type="entry name" value="PAPPA/PAPPA2"/>
</dbReference>
<keyword evidence="3" id="KW-1185">Reference proteome</keyword>
<dbReference type="SUPFAM" id="SSF49899">
    <property type="entry name" value="Concanavalin A-like lectins/glucanases"/>
    <property type="match status" value="1"/>
</dbReference>
<proteinExistence type="predicted"/>
<dbReference type="AlphaFoldDB" id="A0A3P7DRM8"/>
<dbReference type="GO" id="GO:0004222">
    <property type="term" value="F:metalloendopeptidase activity"/>
    <property type="evidence" value="ECO:0007669"/>
    <property type="project" value="TreeGrafter"/>
</dbReference>
<dbReference type="Proteomes" id="UP000270924">
    <property type="component" value="Unassembled WGS sequence"/>
</dbReference>
<gene>
    <name evidence="2" type="ORF">WBA_LOCUS6036</name>
</gene>
<evidence type="ECO:0000256" key="1">
    <source>
        <dbReference type="SAM" id="SignalP"/>
    </source>
</evidence>
<dbReference type="EMBL" id="UYWW01003318">
    <property type="protein sequence ID" value="VDM12650.1"/>
    <property type="molecule type" value="Genomic_DNA"/>
</dbReference>
<name>A0A3P7DRM8_WUCBA</name>
<dbReference type="InterPro" id="IPR013320">
    <property type="entry name" value="ConA-like_dom_sf"/>
</dbReference>
<dbReference type="Gene3D" id="2.60.120.200">
    <property type="match status" value="1"/>
</dbReference>
<dbReference type="GO" id="GO:0006508">
    <property type="term" value="P:proteolysis"/>
    <property type="evidence" value="ECO:0007669"/>
    <property type="project" value="TreeGrafter"/>
</dbReference>
<dbReference type="PANTHER" id="PTHR46130">
    <property type="entry name" value="LAMGL DOMAIN-CONTAINING PROTEIN"/>
    <property type="match status" value="1"/>
</dbReference>
<dbReference type="PANTHER" id="PTHR46130:SF3">
    <property type="entry name" value="CHROMOSOME UNDETERMINED SCAFFOLD_33, WHOLE GENOME SHOTGUN SEQUENCE"/>
    <property type="match status" value="1"/>
</dbReference>
<dbReference type="InParanoid" id="A0A3P7DRM8"/>
<reference evidence="2 3" key="1">
    <citation type="submission" date="2018-11" db="EMBL/GenBank/DDBJ databases">
        <authorList>
            <consortium name="Pathogen Informatics"/>
        </authorList>
    </citation>
    <scope>NUCLEOTIDE SEQUENCE [LARGE SCALE GENOMIC DNA]</scope>
</reference>
<dbReference type="Pfam" id="PF13385">
    <property type="entry name" value="Laminin_G_3"/>
    <property type="match status" value="1"/>
</dbReference>
<feature type="signal peptide" evidence="1">
    <location>
        <begin position="1"/>
        <end position="20"/>
    </location>
</feature>
<evidence type="ECO:0000313" key="2">
    <source>
        <dbReference type="EMBL" id="VDM12650.1"/>
    </source>
</evidence>
<dbReference type="GO" id="GO:0005615">
    <property type="term" value="C:extracellular space"/>
    <property type="evidence" value="ECO:0007669"/>
    <property type="project" value="TreeGrafter"/>
</dbReference>
<organism evidence="2 3">
    <name type="scientific">Wuchereria bancrofti</name>
    <dbReference type="NCBI Taxonomy" id="6293"/>
    <lineage>
        <taxon>Eukaryota</taxon>
        <taxon>Metazoa</taxon>
        <taxon>Ecdysozoa</taxon>
        <taxon>Nematoda</taxon>
        <taxon>Chromadorea</taxon>
        <taxon>Rhabditida</taxon>
        <taxon>Spirurina</taxon>
        <taxon>Spiruromorpha</taxon>
        <taxon>Filarioidea</taxon>
        <taxon>Onchocercidae</taxon>
        <taxon>Wuchereria</taxon>
    </lineage>
</organism>
<keyword evidence="1" id="KW-0732">Signal</keyword>